<dbReference type="EMBL" id="LJYG01000102">
    <property type="protein sequence ID" value="KRQ06202.1"/>
    <property type="molecule type" value="Genomic_DNA"/>
</dbReference>
<dbReference type="PRINTS" id="PR00368">
    <property type="entry name" value="FADPNR"/>
</dbReference>
<evidence type="ECO:0000256" key="2">
    <source>
        <dbReference type="ARBA" id="ARBA00022827"/>
    </source>
</evidence>
<dbReference type="OrthoDB" id="7279140at2"/>
<dbReference type="Proteomes" id="UP000051936">
    <property type="component" value="Unassembled WGS sequence"/>
</dbReference>
<dbReference type="STRING" id="989370.AOQ71_26765"/>
<accession>A0A0R3D8M4</accession>
<dbReference type="InterPro" id="IPR036188">
    <property type="entry name" value="FAD/NAD-bd_sf"/>
</dbReference>
<keyword evidence="2" id="KW-0274">FAD</keyword>
<evidence type="ECO:0000313" key="6">
    <source>
        <dbReference type="Proteomes" id="UP000051936"/>
    </source>
</evidence>
<evidence type="ECO:0000256" key="4">
    <source>
        <dbReference type="ARBA" id="ARBA00034528"/>
    </source>
</evidence>
<keyword evidence="6" id="KW-1185">Reference proteome</keyword>
<name>A0A0R3D8M4_9BRAD</name>
<dbReference type="EC" id="1.14.13.148" evidence="4"/>
<dbReference type="PANTHER" id="PTHR23023">
    <property type="entry name" value="DIMETHYLANILINE MONOOXYGENASE"/>
    <property type="match status" value="1"/>
</dbReference>
<dbReference type="GO" id="GO:0034899">
    <property type="term" value="F:trimethylamine monooxygenase activity"/>
    <property type="evidence" value="ECO:0007669"/>
    <property type="project" value="UniProtKB-EC"/>
</dbReference>
<dbReference type="SUPFAM" id="SSF51905">
    <property type="entry name" value="FAD/NAD(P)-binding domain"/>
    <property type="match status" value="1"/>
</dbReference>
<comment type="caution">
    <text evidence="5">The sequence shown here is derived from an EMBL/GenBank/DDBJ whole genome shotgun (WGS) entry which is preliminary data.</text>
</comment>
<sequence length="455" mass="47481">MSEAKTIAIIGAGPVGLAAAAHVLERGMSPIVLEAGPEAGHAIRQWQHVQLFSPWEYNVDKAAARLLAPTGWNSPDPQAYPTGGELLEGYLMPLVTRTPLREVIRTSSQVSAVSRVGFDKAKTKGREQAPFEIRYQNGKGPEVLRADAVIDTSGTWFSPNPAGSNGLPAIGEAECASRVAIGMPDVRGINRSRYAGKKVAVLGAGHSAVGTLIDLARLAEEVPETQPVWLLRGADPAKAFGGGRNDKLAARGELGSAFAALVTSGKIRVETEFGVTHLSESEGRLEVSAGSGCAARSVVVDELIVSTGFRPDFSFLSELRLRLDPVIEAPVALAPLIDPNEHSCGTVRPHGARELSHDEPGFYLAGMKSYGRAPTFLMMTGYEQVRSIAADIAGDKKAAARVELVLPETGVCTRGGVETTSAAGCCGGPAKQEASACCAADETAKKAGASGCGCA</sequence>
<evidence type="ECO:0000256" key="3">
    <source>
        <dbReference type="ARBA" id="ARBA00023002"/>
    </source>
</evidence>
<reference evidence="5 6" key="1">
    <citation type="submission" date="2015-09" db="EMBL/GenBank/DDBJ databases">
        <title>Draft Genome Sequence of Bradyrhizobium manausense Strain BR 3351T, a Novel Symbiotic Nitrogen-Fixing Alphaproteobacterium Isolated from Brazilian Amazon Rain Forest.</title>
        <authorList>
            <person name="De Araujo J.L."/>
            <person name="Zilli J.E."/>
        </authorList>
    </citation>
    <scope>NUCLEOTIDE SEQUENCE [LARGE SCALE GENOMIC DNA]</scope>
    <source>
        <strain evidence="5 6">BR3351</strain>
    </source>
</reference>
<organism evidence="5 6">
    <name type="scientific">Bradyrhizobium manausense</name>
    <dbReference type="NCBI Taxonomy" id="989370"/>
    <lineage>
        <taxon>Bacteria</taxon>
        <taxon>Pseudomonadati</taxon>
        <taxon>Pseudomonadota</taxon>
        <taxon>Alphaproteobacteria</taxon>
        <taxon>Hyphomicrobiales</taxon>
        <taxon>Nitrobacteraceae</taxon>
        <taxon>Bradyrhizobium</taxon>
    </lineage>
</organism>
<dbReference type="Gene3D" id="3.50.50.60">
    <property type="entry name" value="FAD/NAD(P)-binding domain"/>
    <property type="match status" value="1"/>
</dbReference>
<keyword evidence="1" id="KW-0285">Flavoprotein</keyword>
<dbReference type="InterPro" id="IPR050346">
    <property type="entry name" value="FMO-like"/>
</dbReference>
<protein>
    <recommendedName>
        <fullName evidence="4">trimethylamine monooxygenase</fullName>
        <ecNumber evidence="4">1.14.13.148</ecNumber>
    </recommendedName>
</protein>
<keyword evidence="3" id="KW-0560">Oxidoreductase</keyword>
<evidence type="ECO:0000256" key="1">
    <source>
        <dbReference type="ARBA" id="ARBA00022630"/>
    </source>
</evidence>
<gene>
    <name evidence="5" type="ORF">AOQ71_26765</name>
</gene>
<dbReference type="PRINTS" id="PR00411">
    <property type="entry name" value="PNDRDTASEI"/>
</dbReference>
<dbReference type="AlphaFoldDB" id="A0A0R3D8M4"/>
<proteinExistence type="predicted"/>
<dbReference type="RefSeq" id="WP_057753056.1">
    <property type="nucleotide sequence ID" value="NZ_LJYG01000102.1"/>
</dbReference>
<dbReference type="Pfam" id="PF13738">
    <property type="entry name" value="Pyr_redox_3"/>
    <property type="match status" value="1"/>
</dbReference>
<evidence type="ECO:0000313" key="5">
    <source>
        <dbReference type="EMBL" id="KRQ06202.1"/>
    </source>
</evidence>